<feature type="transmembrane region" description="Helical" evidence="7">
    <location>
        <begin position="216"/>
        <end position="238"/>
    </location>
</feature>
<dbReference type="EMBL" id="SNZE01000004">
    <property type="protein sequence ID" value="TDR32356.1"/>
    <property type="molecule type" value="Genomic_DNA"/>
</dbReference>
<dbReference type="Gene3D" id="2.30.30.60">
    <property type="match status" value="1"/>
</dbReference>
<evidence type="ECO:0000256" key="5">
    <source>
        <dbReference type="ARBA" id="ARBA00022989"/>
    </source>
</evidence>
<evidence type="ECO:0000256" key="3">
    <source>
        <dbReference type="ARBA" id="ARBA00022475"/>
    </source>
</evidence>
<dbReference type="InterPro" id="IPR010920">
    <property type="entry name" value="LSM_dom_sf"/>
</dbReference>
<comment type="similarity">
    <text evidence="2">Belongs to the MscS (TC 1.A.23) family.</text>
</comment>
<dbReference type="GO" id="GO:0008381">
    <property type="term" value="F:mechanosensitive monoatomic ion channel activity"/>
    <property type="evidence" value="ECO:0007669"/>
    <property type="project" value="UniProtKB-ARBA"/>
</dbReference>
<dbReference type="InterPro" id="IPR049278">
    <property type="entry name" value="MS_channel_C"/>
</dbReference>
<comment type="caution">
    <text evidence="10">The sequence shown here is derived from an EMBL/GenBank/DDBJ whole genome shotgun (WGS) entry which is preliminary data.</text>
</comment>
<evidence type="ECO:0000256" key="4">
    <source>
        <dbReference type="ARBA" id="ARBA00022692"/>
    </source>
</evidence>
<dbReference type="PANTHER" id="PTHR30347">
    <property type="entry name" value="POTASSIUM CHANNEL RELATED"/>
    <property type="match status" value="1"/>
</dbReference>
<dbReference type="RefSeq" id="WP_133619221.1">
    <property type="nucleotide sequence ID" value="NZ_SNZE01000004.1"/>
</dbReference>
<feature type="transmembrane region" description="Helical" evidence="7">
    <location>
        <begin position="64"/>
        <end position="82"/>
    </location>
</feature>
<dbReference type="InterPro" id="IPR011066">
    <property type="entry name" value="MscS_channel_C_sf"/>
</dbReference>
<sequence length="442" mass="49813">MFSTTTLNPFVEGAEFNGFFDLFSHITVQDWAITAGFIALALALTWALRVMLKRRISKRDMPSWVSVDVITRLMLPFFLWLLADTVRYFYNKNGLSEQWFEFLAQIFGAFLLVRVFLYVVRRALPVDGSVRHAIEKIAIVSIWAVMLLDYVGQLDVWVERLDALQVTFGKNTITAKDVLTLCLVLVVVWLVVQWLIHEIELMLLKRPNRYFAKFDLSARVVIVRILNALLLVAGVLFALNAAGINLTILSVFGGALGVGIGLGLQKIASNYVSGFVILFERSVRIGDLITTNDGFRGNVSQINARYTVLKGASGDEVLLPNETLVTTPIVNWSLQDKELWMSIPIQLKHTVDIDFILPKLLEALIAVPRVLKDPAPSVLLSKITDKGFVLDITWWIGDPENGRMNITSDVNLAIWRTCREHQVEFFTLQIPEVDKLPVPKKG</sequence>
<dbReference type="PANTHER" id="PTHR30347:SF1">
    <property type="entry name" value="MECHANOSENSITIVE CHANNEL MSCK"/>
    <property type="match status" value="1"/>
</dbReference>
<reference evidence="10 11" key="1">
    <citation type="submission" date="2019-03" db="EMBL/GenBank/DDBJ databases">
        <title>Genomic Encyclopedia of Type Strains, Phase IV (KMG-IV): sequencing the most valuable type-strain genomes for metagenomic binning, comparative biology and taxonomic classification.</title>
        <authorList>
            <person name="Goeker M."/>
        </authorList>
    </citation>
    <scope>NUCLEOTIDE SEQUENCE [LARGE SCALE GENOMIC DNA]</scope>
    <source>
        <strain evidence="10 11">DSM 102852</strain>
    </source>
</reference>
<dbReference type="InterPro" id="IPR011014">
    <property type="entry name" value="MscS_channel_TM-2"/>
</dbReference>
<dbReference type="InterPro" id="IPR006685">
    <property type="entry name" value="MscS_channel_2nd"/>
</dbReference>
<dbReference type="GO" id="GO:0005886">
    <property type="term" value="C:plasma membrane"/>
    <property type="evidence" value="ECO:0007669"/>
    <property type="project" value="UniProtKB-SubCell"/>
</dbReference>
<keyword evidence="5 7" id="KW-1133">Transmembrane helix</keyword>
<dbReference type="OrthoDB" id="9809206at2"/>
<dbReference type="Pfam" id="PF00924">
    <property type="entry name" value="MS_channel_2nd"/>
    <property type="match status" value="1"/>
</dbReference>
<protein>
    <submittedName>
        <fullName evidence="10">Mechanosensitive ion channel-like protein</fullName>
    </submittedName>
</protein>
<dbReference type="SUPFAM" id="SSF82861">
    <property type="entry name" value="Mechanosensitive channel protein MscS (YggB), transmembrane region"/>
    <property type="match status" value="1"/>
</dbReference>
<evidence type="ECO:0000259" key="9">
    <source>
        <dbReference type="Pfam" id="PF21082"/>
    </source>
</evidence>
<comment type="subcellular location">
    <subcellularLocation>
        <location evidence="1">Cell membrane</location>
        <topology evidence="1">Multi-pass membrane protein</topology>
    </subcellularLocation>
</comment>
<evidence type="ECO:0000256" key="2">
    <source>
        <dbReference type="ARBA" id="ARBA00008017"/>
    </source>
</evidence>
<dbReference type="Proteomes" id="UP000294480">
    <property type="component" value="Unassembled WGS sequence"/>
</dbReference>
<dbReference type="Gene3D" id="3.30.70.100">
    <property type="match status" value="1"/>
</dbReference>
<accession>A0A4V3DK15</accession>
<dbReference type="AlphaFoldDB" id="A0A4V3DK15"/>
<feature type="transmembrane region" description="Helical" evidence="7">
    <location>
        <begin position="244"/>
        <end position="264"/>
    </location>
</feature>
<feature type="transmembrane region" description="Helical" evidence="7">
    <location>
        <begin position="102"/>
        <end position="121"/>
    </location>
</feature>
<evidence type="ECO:0000313" key="11">
    <source>
        <dbReference type="Proteomes" id="UP000294480"/>
    </source>
</evidence>
<keyword evidence="3" id="KW-1003">Cell membrane</keyword>
<organism evidence="10 11">
    <name type="scientific">Hydromonas duriensis</name>
    <dbReference type="NCBI Taxonomy" id="1527608"/>
    <lineage>
        <taxon>Bacteria</taxon>
        <taxon>Pseudomonadati</taxon>
        <taxon>Pseudomonadota</taxon>
        <taxon>Betaproteobacteria</taxon>
        <taxon>Burkholderiales</taxon>
        <taxon>Burkholderiaceae</taxon>
        <taxon>Hydromonas</taxon>
    </lineage>
</organism>
<dbReference type="InterPro" id="IPR023408">
    <property type="entry name" value="MscS_beta-dom_sf"/>
</dbReference>
<evidence type="ECO:0000256" key="6">
    <source>
        <dbReference type="ARBA" id="ARBA00023136"/>
    </source>
</evidence>
<dbReference type="Pfam" id="PF21082">
    <property type="entry name" value="MS_channel_3rd"/>
    <property type="match status" value="1"/>
</dbReference>
<feature type="domain" description="Mechanosensitive ion channel MscS" evidence="8">
    <location>
        <begin position="267"/>
        <end position="333"/>
    </location>
</feature>
<dbReference type="SUPFAM" id="SSF82689">
    <property type="entry name" value="Mechanosensitive channel protein MscS (YggB), C-terminal domain"/>
    <property type="match status" value="1"/>
</dbReference>
<evidence type="ECO:0000256" key="1">
    <source>
        <dbReference type="ARBA" id="ARBA00004651"/>
    </source>
</evidence>
<feature type="transmembrane region" description="Helical" evidence="7">
    <location>
        <begin position="31"/>
        <end position="52"/>
    </location>
</feature>
<keyword evidence="6 7" id="KW-0472">Membrane</keyword>
<evidence type="ECO:0000259" key="8">
    <source>
        <dbReference type="Pfam" id="PF00924"/>
    </source>
</evidence>
<evidence type="ECO:0000313" key="10">
    <source>
        <dbReference type="EMBL" id="TDR32356.1"/>
    </source>
</evidence>
<proteinExistence type="inferred from homology"/>
<keyword evidence="4 7" id="KW-0812">Transmembrane</keyword>
<evidence type="ECO:0000256" key="7">
    <source>
        <dbReference type="SAM" id="Phobius"/>
    </source>
</evidence>
<feature type="transmembrane region" description="Helical" evidence="7">
    <location>
        <begin position="178"/>
        <end position="196"/>
    </location>
</feature>
<gene>
    <name evidence="10" type="ORF">DFR44_10475</name>
</gene>
<dbReference type="Gene3D" id="1.10.287.1260">
    <property type="match status" value="1"/>
</dbReference>
<name>A0A4V3DK15_9BURK</name>
<dbReference type="InterPro" id="IPR052702">
    <property type="entry name" value="MscS-like_channel"/>
</dbReference>
<keyword evidence="11" id="KW-1185">Reference proteome</keyword>
<feature type="domain" description="Mechanosensitive ion channel MscS C-terminal" evidence="9">
    <location>
        <begin position="344"/>
        <end position="425"/>
    </location>
</feature>
<dbReference type="SUPFAM" id="SSF50182">
    <property type="entry name" value="Sm-like ribonucleoproteins"/>
    <property type="match status" value="1"/>
</dbReference>